<evidence type="ECO:0000313" key="2">
    <source>
        <dbReference type="Proteomes" id="UP001597094"/>
    </source>
</evidence>
<organism evidence="1 2">
    <name type="scientific">Pontibacter rugosus</name>
    <dbReference type="NCBI Taxonomy" id="1745966"/>
    <lineage>
        <taxon>Bacteria</taxon>
        <taxon>Pseudomonadati</taxon>
        <taxon>Bacteroidota</taxon>
        <taxon>Cytophagia</taxon>
        <taxon>Cytophagales</taxon>
        <taxon>Hymenobacteraceae</taxon>
        <taxon>Pontibacter</taxon>
    </lineage>
</organism>
<dbReference type="InterPro" id="IPR029055">
    <property type="entry name" value="Ntn_hydrolases_N"/>
</dbReference>
<dbReference type="PANTHER" id="PTHR10188:SF6">
    <property type="entry name" value="N(4)-(BETA-N-ACETYLGLUCOSAMINYL)-L-ASPARAGINASE"/>
    <property type="match status" value="1"/>
</dbReference>
<evidence type="ECO:0000313" key="1">
    <source>
        <dbReference type="EMBL" id="MFD1186729.1"/>
    </source>
</evidence>
<dbReference type="RefSeq" id="WP_377527251.1">
    <property type="nucleotide sequence ID" value="NZ_JBHTLD010000088.1"/>
</dbReference>
<sequence length="311" mass="33269">MENIAIALHGGAGTIQQESLTPAQDKAYRNALRTAIDRGHSILAEGGSALDAVELAVTILEDSPLFNAGRGAVFTKEGKHEMDAAIMCGRTLEAGAVAGVRNVKNPIILSRSILTNSDHVMLSGYGAEEFALNHGIALAPESYFFDKLRYEQWSEVRDSNIYQLDHTVHHDEKFGTVGAVALDAAGNVAAATSTGGMTNKRYNRIGDSPIIGSGTYANNNTCAVSCTGHGEYFMRAVVAYDISCLIEYKGLTLQQACDEVVMKKLVKFGGEGGLVALAPNGDIAMPFNSEGMYRAMKKGSQTTYVAIYKED</sequence>
<dbReference type="Gene3D" id="3.60.20.30">
    <property type="entry name" value="(Glycosyl)asparaginase"/>
    <property type="match status" value="1"/>
</dbReference>
<dbReference type="SUPFAM" id="SSF56235">
    <property type="entry name" value="N-terminal nucleophile aminohydrolases (Ntn hydrolases)"/>
    <property type="match status" value="1"/>
</dbReference>
<reference evidence="2" key="1">
    <citation type="journal article" date="2019" name="Int. J. Syst. Evol. Microbiol.">
        <title>The Global Catalogue of Microorganisms (GCM) 10K type strain sequencing project: providing services to taxonomists for standard genome sequencing and annotation.</title>
        <authorList>
            <consortium name="The Broad Institute Genomics Platform"/>
            <consortium name="The Broad Institute Genome Sequencing Center for Infectious Disease"/>
            <person name="Wu L."/>
            <person name="Ma J."/>
        </authorList>
    </citation>
    <scope>NUCLEOTIDE SEQUENCE [LARGE SCALE GENOMIC DNA]</scope>
    <source>
        <strain evidence="2">JCM 31319</strain>
    </source>
</reference>
<dbReference type="Proteomes" id="UP001597094">
    <property type="component" value="Unassembled WGS sequence"/>
</dbReference>
<dbReference type="Pfam" id="PF01112">
    <property type="entry name" value="Asparaginase_2"/>
    <property type="match status" value="1"/>
</dbReference>
<comment type="caution">
    <text evidence="1">The sequence shown here is derived from an EMBL/GenBank/DDBJ whole genome shotgun (WGS) entry which is preliminary data.</text>
</comment>
<name>A0ABW3SP89_9BACT</name>
<gene>
    <name evidence="1" type="ORF">ACFQ2O_10975</name>
</gene>
<keyword evidence="2" id="KW-1185">Reference proteome</keyword>
<dbReference type="CDD" id="cd04701">
    <property type="entry name" value="Asparaginase_2"/>
    <property type="match status" value="1"/>
</dbReference>
<dbReference type="EMBL" id="JBHTLD010000088">
    <property type="protein sequence ID" value="MFD1186729.1"/>
    <property type="molecule type" value="Genomic_DNA"/>
</dbReference>
<protein>
    <submittedName>
        <fullName evidence="1">Isoaspartyl peptidase/L-asparaginase family protein</fullName>
    </submittedName>
</protein>
<accession>A0ABW3SP89</accession>
<proteinExistence type="predicted"/>
<dbReference type="InterPro" id="IPR000246">
    <property type="entry name" value="Peptidase_T2"/>
</dbReference>
<dbReference type="PANTHER" id="PTHR10188">
    <property type="entry name" value="L-ASPARAGINASE"/>
    <property type="match status" value="1"/>
</dbReference>